<dbReference type="PANTHER" id="PTHR32309">
    <property type="entry name" value="TYROSINE-PROTEIN KINASE"/>
    <property type="match status" value="1"/>
</dbReference>
<dbReference type="EMBL" id="VFRP01000024">
    <property type="protein sequence ID" value="TPE48175.1"/>
    <property type="molecule type" value="Genomic_DNA"/>
</dbReference>
<dbReference type="OrthoDB" id="230260at2"/>
<evidence type="ECO:0000256" key="9">
    <source>
        <dbReference type="SAM" id="MobiDB-lite"/>
    </source>
</evidence>
<dbReference type="AlphaFoldDB" id="A0A501WIC7"/>
<dbReference type="InterPro" id="IPR002586">
    <property type="entry name" value="CobQ/CobB/MinD/ParA_Nub-bd_dom"/>
</dbReference>
<organism evidence="14 15">
    <name type="scientific">Amaricoccus solimangrovi</name>
    <dbReference type="NCBI Taxonomy" id="2589815"/>
    <lineage>
        <taxon>Bacteria</taxon>
        <taxon>Pseudomonadati</taxon>
        <taxon>Pseudomonadota</taxon>
        <taxon>Alphaproteobacteria</taxon>
        <taxon>Rhodobacterales</taxon>
        <taxon>Paracoccaceae</taxon>
        <taxon>Amaricoccus</taxon>
    </lineage>
</organism>
<dbReference type="InterPro" id="IPR003856">
    <property type="entry name" value="LPS_length_determ_N"/>
</dbReference>
<feature type="transmembrane region" description="Helical" evidence="10">
    <location>
        <begin position="46"/>
        <end position="67"/>
    </location>
</feature>
<evidence type="ECO:0000256" key="7">
    <source>
        <dbReference type="ARBA" id="ARBA00023136"/>
    </source>
</evidence>
<dbReference type="Pfam" id="PF02706">
    <property type="entry name" value="Wzz"/>
    <property type="match status" value="1"/>
</dbReference>
<dbReference type="Proteomes" id="UP000319255">
    <property type="component" value="Unassembled WGS sequence"/>
</dbReference>
<protein>
    <submittedName>
        <fullName evidence="14">Uncharacterized protein</fullName>
    </submittedName>
</protein>
<evidence type="ECO:0000256" key="8">
    <source>
        <dbReference type="SAM" id="Coils"/>
    </source>
</evidence>
<comment type="caution">
    <text evidence="14">The sequence shown here is derived from an EMBL/GenBank/DDBJ whole genome shotgun (WGS) entry which is preliminary data.</text>
</comment>
<feature type="coiled-coil region" evidence="8">
    <location>
        <begin position="394"/>
        <end position="431"/>
    </location>
</feature>
<keyword evidence="6 10" id="KW-1133">Transmembrane helix</keyword>
<keyword evidence="2" id="KW-1003">Cell membrane</keyword>
<evidence type="ECO:0000313" key="15">
    <source>
        <dbReference type="Proteomes" id="UP000319255"/>
    </source>
</evidence>
<feature type="domain" description="Polysaccharide chain length determinant N-terminal" evidence="12">
    <location>
        <begin position="34"/>
        <end position="123"/>
    </location>
</feature>
<accession>A0A501WIC7</accession>
<dbReference type="InterPro" id="IPR027417">
    <property type="entry name" value="P-loop_NTPase"/>
</dbReference>
<reference evidence="14 15" key="1">
    <citation type="submission" date="2019-06" db="EMBL/GenBank/DDBJ databases">
        <title>A novel bacterium of genus Amaricoccus, isolated from marine sediment.</title>
        <authorList>
            <person name="Huang H."/>
            <person name="Mo K."/>
            <person name="Hu Y."/>
        </authorList>
    </citation>
    <scope>NUCLEOTIDE SEQUENCE [LARGE SCALE GENOMIC DNA]</scope>
    <source>
        <strain evidence="14 15">HB172011</strain>
    </source>
</reference>
<keyword evidence="7 10" id="KW-0472">Membrane</keyword>
<evidence type="ECO:0000256" key="10">
    <source>
        <dbReference type="SAM" id="Phobius"/>
    </source>
</evidence>
<evidence type="ECO:0000256" key="4">
    <source>
        <dbReference type="ARBA" id="ARBA00022741"/>
    </source>
</evidence>
<dbReference type="InterPro" id="IPR050445">
    <property type="entry name" value="Bact_polysacc_biosynth/exp"/>
</dbReference>
<gene>
    <name evidence="14" type="ORF">FJM51_18405</name>
</gene>
<dbReference type="Pfam" id="PF13807">
    <property type="entry name" value="GNVR"/>
    <property type="match status" value="1"/>
</dbReference>
<evidence type="ECO:0000259" key="13">
    <source>
        <dbReference type="Pfam" id="PF13807"/>
    </source>
</evidence>
<feature type="domain" description="CobQ/CobB/MinD/ParA nucleotide binding" evidence="11">
    <location>
        <begin position="569"/>
        <end position="745"/>
    </location>
</feature>
<dbReference type="SUPFAM" id="SSF52540">
    <property type="entry name" value="P-loop containing nucleoside triphosphate hydrolases"/>
    <property type="match status" value="1"/>
</dbReference>
<feature type="region of interest" description="Disordered" evidence="9">
    <location>
        <begin position="1"/>
        <end position="23"/>
    </location>
</feature>
<evidence type="ECO:0000313" key="14">
    <source>
        <dbReference type="EMBL" id="TPE48175.1"/>
    </source>
</evidence>
<evidence type="ECO:0000256" key="5">
    <source>
        <dbReference type="ARBA" id="ARBA00022840"/>
    </source>
</evidence>
<feature type="transmembrane region" description="Helical" evidence="10">
    <location>
        <begin position="479"/>
        <end position="502"/>
    </location>
</feature>
<evidence type="ECO:0000256" key="3">
    <source>
        <dbReference type="ARBA" id="ARBA00022692"/>
    </source>
</evidence>
<keyword evidence="8" id="KW-0175">Coiled coil</keyword>
<dbReference type="InterPro" id="IPR032807">
    <property type="entry name" value="GNVR"/>
</dbReference>
<proteinExistence type="predicted"/>
<evidence type="ECO:0000256" key="6">
    <source>
        <dbReference type="ARBA" id="ARBA00022989"/>
    </source>
</evidence>
<feature type="domain" description="Tyrosine-protein kinase G-rich" evidence="13">
    <location>
        <begin position="420"/>
        <end position="500"/>
    </location>
</feature>
<evidence type="ECO:0000256" key="1">
    <source>
        <dbReference type="ARBA" id="ARBA00004651"/>
    </source>
</evidence>
<sequence length="766" mass="83492">MAHVIHHGSQRPELSTIEPDEYHSPASRAPDGFMDLRWVLDQLRQGWRTLALCLALAVGLAILATSFGPPLYRATTKVLFDNSGQTTDINELFTRRYSDLPPVQNEIEVLTSRDLAERVVDSLHLTGNPEFNPALRPEEAEEVSPRARIAALVDRVKSGIRTRLGREAEVAPDPAELAGMSPEERLRSEVVDTVMKMLAIRTIPNSRVVEIDITAETPETAAAIAQAFTEQYRIGELEFQIAQSQRAANLLTSRAEALAMEASGAEEAAQRKRVEIARSTGQSPEVTQQEISATTAEMTRVQNTVVEFETRENQLEHFLKEGGDPSGIPELLRSQAASGAITNRSNLMSERRQLLAVFSPTHDAVRRIDAQIAAAEEVIDSEARNLLTSVTLSLESSRSQVESLRRNLTALEALAREQEAQQVELRQLEYMADATHSVYEGVLERLHQISDAKGLGQGSMRVLAKADPPLRPVSSRRKLAVLAATLLGLGLGAGIICLRAVLGRSALTPRSVQAALGLPVIASVPEERHIRRVSPLRLTDAPRSRIIRETFRMIRSAIPGPASQRRIVMVASSVPGEGKTTVSTMLATSYWEAGLTVALVDCDLRKPTLLRALGIDPAEATPAGLTGPKGVETLCYRDPAAFGLELFTFRAASGSKVSPDMLGTEAFADLIRAIAAAKDIVIIDLPPTMVFADARGIVPLADRILYVVRWRSTSLETAAEGVSSLRARRSQFAGVVLSRVGKRAAARISRDTALSAQLKYSTYYDR</sequence>
<dbReference type="Pfam" id="PF01656">
    <property type="entry name" value="CbiA"/>
    <property type="match status" value="1"/>
</dbReference>
<keyword evidence="4" id="KW-0547">Nucleotide-binding</keyword>
<dbReference type="RefSeq" id="WP_140455599.1">
    <property type="nucleotide sequence ID" value="NZ_VFRP01000024.1"/>
</dbReference>
<dbReference type="GO" id="GO:0004713">
    <property type="term" value="F:protein tyrosine kinase activity"/>
    <property type="evidence" value="ECO:0007669"/>
    <property type="project" value="TreeGrafter"/>
</dbReference>
<keyword evidence="5" id="KW-0067">ATP-binding</keyword>
<dbReference type="PANTHER" id="PTHR32309:SF13">
    <property type="entry name" value="FERRIC ENTEROBACTIN TRANSPORT PROTEIN FEPE"/>
    <property type="match status" value="1"/>
</dbReference>
<dbReference type="InterPro" id="IPR005702">
    <property type="entry name" value="Wzc-like_C"/>
</dbReference>
<evidence type="ECO:0000259" key="11">
    <source>
        <dbReference type="Pfam" id="PF01656"/>
    </source>
</evidence>
<dbReference type="CDD" id="cd05387">
    <property type="entry name" value="BY-kinase"/>
    <property type="match status" value="1"/>
</dbReference>
<evidence type="ECO:0000256" key="2">
    <source>
        <dbReference type="ARBA" id="ARBA00022475"/>
    </source>
</evidence>
<evidence type="ECO:0000259" key="12">
    <source>
        <dbReference type="Pfam" id="PF02706"/>
    </source>
</evidence>
<dbReference type="Gene3D" id="3.40.50.300">
    <property type="entry name" value="P-loop containing nucleotide triphosphate hydrolases"/>
    <property type="match status" value="1"/>
</dbReference>
<keyword evidence="3 10" id="KW-0812">Transmembrane</keyword>
<dbReference type="GO" id="GO:0005886">
    <property type="term" value="C:plasma membrane"/>
    <property type="evidence" value="ECO:0007669"/>
    <property type="project" value="UniProtKB-SubCell"/>
</dbReference>
<comment type="subcellular location">
    <subcellularLocation>
        <location evidence="1">Cell membrane</location>
        <topology evidence="1">Multi-pass membrane protein</topology>
    </subcellularLocation>
</comment>
<name>A0A501WIC7_9RHOB</name>
<keyword evidence="15" id="KW-1185">Reference proteome</keyword>